<dbReference type="FunFam" id="1.10.8.1220:FF:000001">
    <property type="entry name" value="Dynein axonemal heavy chain 5"/>
    <property type="match status" value="1"/>
</dbReference>
<evidence type="ECO:0000256" key="8">
    <source>
        <dbReference type="ARBA" id="ARBA00022840"/>
    </source>
</evidence>
<dbReference type="GO" id="GO:0008569">
    <property type="term" value="F:minus-end-directed microtubule motor activity"/>
    <property type="evidence" value="ECO:0007669"/>
    <property type="project" value="InterPro"/>
</dbReference>
<comment type="similarity">
    <text evidence="3">Belongs to the dynein heavy chain family.</text>
</comment>
<feature type="coiled-coil region" evidence="16">
    <location>
        <begin position="842"/>
        <end position="913"/>
    </location>
</feature>
<dbReference type="Gene3D" id="1.10.8.710">
    <property type="match status" value="1"/>
</dbReference>
<feature type="region of interest" description="Disordered" evidence="17">
    <location>
        <begin position="181"/>
        <end position="276"/>
    </location>
</feature>
<evidence type="ECO:0000256" key="2">
    <source>
        <dbReference type="ARBA" id="ARBA00004430"/>
    </source>
</evidence>
<dbReference type="Pfam" id="PF18199">
    <property type="entry name" value="Dynein_C"/>
    <property type="match status" value="1"/>
</dbReference>
<dbReference type="FunFam" id="3.40.50.300:FF:000223">
    <property type="entry name" value="Dynein heavy chain 3, axonemal"/>
    <property type="match status" value="1"/>
</dbReference>
<organism evidence="19 21">
    <name type="scientific">Crassostrea virginica</name>
    <name type="common">Eastern oyster</name>
    <dbReference type="NCBI Taxonomy" id="6565"/>
    <lineage>
        <taxon>Eukaryota</taxon>
        <taxon>Metazoa</taxon>
        <taxon>Spiralia</taxon>
        <taxon>Lophotrochozoa</taxon>
        <taxon>Mollusca</taxon>
        <taxon>Bivalvia</taxon>
        <taxon>Autobranchia</taxon>
        <taxon>Pteriomorphia</taxon>
        <taxon>Ostreida</taxon>
        <taxon>Ostreoidea</taxon>
        <taxon>Ostreidae</taxon>
        <taxon>Crassostrea</taxon>
    </lineage>
</organism>
<feature type="coiled-coil region" evidence="16">
    <location>
        <begin position="3030"/>
        <end position="3092"/>
    </location>
</feature>
<dbReference type="Pfam" id="PF18198">
    <property type="entry name" value="AAA_lid_11"/>
    <property type="match status" value="1"/>
</dbReference>
<evidence type="ECO:0000259" key="18">
    <source>
        <dbReference type="SMART" id="SM00382"/>
    </source>
</evidence>
<evidence type="ECO:0000256" key="14">
    <source>
        <dbReference type="ARBA" id="ARBA00023212"/>
    </source>
</evidence>
<feature type="compositionally biased region" description="Acidic residues" evidence="17">
    <location>
        <begin position="263"/>
        <end position="274"/>
    </location>
</feature>
<dbReference type="InterPro" id="IPR026983">
    <property type="entry name" value="DHC"/>
</dbReference>
<dbReference type="InterPro" id="IPR004273">
    <property type="entry name" value="Dynein_heavy_D6_P-loop"/>
</dbReference>
<dbReference type="Pfam" id="PF17852">
    <property type="entry name" value="Dynein_AAA_lid"/>
    <property type="match status" value="2"/>
</dbReference>
<dbReference type="Gene3D" id="1.10.287.2620">
    <property type="match status" value="1"/>
</dbReference>
<dbReference type="Pfam" id="PF08393">
    <property type="entry name" value="DHC_N2"/>
    <property type="match status" value="1"/>
</dbReference>
<evidence type="ECO:0000256" key="15">
    <source>
        <dbReference type="ARBA" id="ARBA00023273"/>
    </source>
</evidence>
<dbReference type="InterPro" id="IPR042222">
    <property type="entry name" value="Dynein_2_N"/>
</dbReference>
<dbReference type="FunFam" id="1.10.287.2620:FF:000002">
    <property type="entry name" value="Dynein heavy chain 2, axonemal"/>
    <property type="match status" value="1"/>
</dbReference>
<dbReference type="InterPro" id="IPR041466">
    <property type="entry name" value="Dynein_AAA5_ext"/>
</dbReference>
<dbReference type="InterPro" id="IPR035699">
    <property type="entry name" value="AAA_6"/>
</dbReference>
<dbReference type="RefSeq" id="XP_022298049.1">
    <property type="nucleotide sequence ID" value="XM_022442341.1"/>
</dbReference>
<feature type="region of interest" description="Disordered" evidence="17">
    <location>
        <begin position="99"/>
        <end position="120"/>
    </location>
</feature>
<dbReference type="RefSeq" id="XP_022298048.1">
    <property type="nucleotide sequence ID" value="XM_022442340.1"/>
</dbReference>
<dbReference type="KEGG" id="cvn:111107250"/>
<evidence type="ECO:0000256" key="12">
    <source>
        <dbReference type="ARBA" id="ARBA00023069"/>
    </source>
</evidence>
<evidence type="ECO:0000256" key="1">
    <source>
        <dbReference type="ARBA" id="ARBA00004230"/>
    </source>
</evidence>
<evidence type="ECO:0000256" key="3">
    <source>
        <dbReference type="ARBA" id="ARBA00008887"/>
    </source>
</evidence>
<dbReference type="InterPro" id="IPR041228">
    <property type="entry name" value="Dynein_C"/>
</dbReference>
<protein>
    <submittedName>
        <fullName evidence="20 21">Dynein heavy chain 3, axonemal-like isoform X1</fullName>
    </submittedName>
</protein>
<proteinExistence type="inferred from homology"/>
<dbReference type="InterPro" id="IPR042219">
    <property type="entry name" value="AAA_lid_11_sf"/>
</dbReference>
<evidence type="ECO:0000256" key="7">
    <source>
        <dbReference type="ARBA" id="ARBA00022741"/>
    </source>
</evidence>
<dbReference type="FunFam" id="1.20.1270.280:FF:000001">
    <property type="entry name" value="dynein heavy chain 7, axonemal"/>
    <property type="match status" value="1"/>
</dbReference>
<dbReference type="PANTHER" id="PTHR22878">
    <property type="entry name" value="DYNEIN HEAVY CHAIN 6, AXONEMAL-LIKE-RELATED"/>
    <property type="match status" value="1"/>
</dbReference>
<dbReference type="InterPro" id="IPR042228">
    <property type="entry name" value="Dynein_linker_3"/>
</dbReference>
<dbReference type="InterPro" id="IPR041658">
    <property type="entry name" value="AAA_lid_11"/>
</dbReference>
<dbReference type="Gene3D" id="3.20.180.20">
    <property type="entry name" value="Dynein heavy chain, N-terminal domain 2"/>
    <property type="match status" value="1"/>
</dbReference>
<dbReference type="InterPro" id="IPR013602">
    <property type="entry name" value="Dynein_heavy_linker"/>
</dbReference>
<keyword evidence="11 16" id="KW-0175">Coiled coil</keyword>
<dbReference type="GO" id="GO:0005874">
    <property type="term" value="C:microtubule"/>
    <property type="evidence" value="ECO:0007669"/>
    <property type="project" value="UniProtKB-KW"/>
</dbReference>
<dbReference type="GO" id="GO:0005858">
    <property type="term" value="C:axonemal dynein complex"/>
    <property type="evidence" value="ECO:0007669"/>
    <property type="project" value="UniProtKB-ARBA"/>
</dbReference>
<dbReference type="Gene3D" id="1.20.920.20">
    <property type="match status" value="1"/>
</dbReference>
<dbReference type="PANTHER" id="PTHR22878:SF72">
    <property type="entry name" value="DYNEIN HEAVY CHAIN 3, AXONEMAL"/>
    <property type="match status" value="1"/>
</dbReference>
<dbReference type="FunFam" id="1.20.140.100:FF:000004">
    <property type="entry name" value="Dynein axonemal heavy chain 6"/>
    <property type="match status" value="1"/>
</dbReference>
<feature type="domain" description="AAA+ ATPase" evidence="18">
    <location>
        <begin position="2184"/>
        <end position="2331"/>
    </location>
</feature>
<dbReference type="GO" id="GO:0051959">
    <property type="term" value="F:dynein light intermediate chain binding"/>
    <property type="evidence" value="ECO:0007669"/>
    <property type="project" value="InterPro"/>
</dbReference>
<dbReference type="OrthoDB" id="5593012at2759"/>
<dbReference type="Gene3D" id="1.10.8.1220">
    <property type="match status" value="1"/>
</dbReference>
<dbReference type="Pfam" id="PF17857">
    <property type="entry name" value="AAA_lid_1"/>
    <property type="match status" value="1"/>
</dbReference>
<evidence type="ECO:0000256" key="5">
    <source>
        <dbReference type="ARBA" id="ARBA00022701"/>
    </source>
</evidence>
<evidence type="ECO:0000256" key="11">
    <source>
        <dbReference type="ARBA" id="ARBA00023054"/>
    </source>
</evidence>
<accession>A0A8B8B5S4</accession>
<dbReference type="Pfam" id="PF12775">
    <property type="entry name" value="AAA_7"/>
    <property type="match status" value="1"/>
</dbReference>
<keyword evidence="4" id="KW-0963">Cytoplasm</keyword>
<dbReference type="Gene3D" id="1.20.1270.280">
    <property type="match status" value="1"/>
</dbReference>
<keyword evidence="8" id="KW-0067">ATP-binding</keyword>
<feature type="compositionally biased region" description="Acidic residues" evidence="17">
    <location>
        <begin position="2006"/>
        <end position="2030"/>
    </location>
</feature>
<dbReference type="GO" id="GO:0003341">
    <property type="term" value="P:cilium movement"/>
    <property type="evidence" value="ECO:0007669"/>
    <property type="project" value="UniProtKB-ARBA"/>
</dbReference>
<dbReference type="GO" id="GO:0005524">
    <property type="term" value="F:ATP binding"/>
    <property type="evidence" value="ECO:0007669"/>
    <property type="project" value="UniProtKB-KW"/>
</dbReference>
<keyword evidence="10" id="KW-0243">Dynein</keyword>
<dbReference type="FunFam" id="3.20.180.20:FF:000003">
    <property type="entry name" value="Dynein heavy chain 12, axonemal"/>
    <property type="match status" value="1"/>
</dbReference>
<gene>
    <name evidence="20 21" type="primary">LOC111107250</name>
</gene>
<comment type="subcellular location">
    <subcellularLocation>
        <location evidence="1">Cell projection</location>
        <location evidence="1">Cilium</location>
        <location evidence="1">Flagellum</location>
    </subcellularLocation>
    <subcellularLocation>
        <location evidence="2">Cytoplasm</location>
        <location evidence="2">Cytoskeleton</location>
        <location evidence="2">Cilium axoneme</location>
    </subcellularLocation>
</comment>
<keyword evidence="5" id="KW-0493">Microtubule</keyword>
<dbReference type="InterPro" id="IPR027417">
    <property type="entry name" value="P-loop_NTPase"/>
</dbReference>
<keyword evidence="9" id="KW-0282">Flagellum</keyword>
<keyword evidence="19" id="KW-1185">Reference proteome</keyword>
<keyword evidence="12" id="KW-0969">Cilium</keyword>
<dbReference type="Pfam" id="PF12774">
    <property type="entry name" value="AAA_6"/>
    <property type="match status" value="1"/>
</dbReference>
<evidence type="ECO:0000256" key="17">
    <source>
        <dbReference type="SAM" id="MobiDB-lite"/>
    </source>
</evidence>
<dbReference type="GeneID" id="111107250"/>
<dbReference type="InterPro" id="IPR024743">
    <property type="entry name" value="Dynein_HC_stalk"/>
</dbReference>
<evidence type="ECO:0000313" key="20">
    <source>
        <dbReference type="RefSeq" id="XP_022298048.1"/>
    </source>
</evidence>
<dbReference type="SUPFAM" id="SSF52540">
    <property type="entry name" value="P-loop containing nucleoside triphosphate hydrolases"/>
    <property type="match status" value="4"/>
</dbReference>
<dbReference type="InterPro" id="IPR024317">
    <property type="entry name" value="Dynein_heavy_chain_D4_dom"/>
</dbReference>
<feature type="compositionally biased region" description="Polar residues" evidence="17">
    <location>
        <begin position="237"/>
        <end position="250"/>
    </location>
</feature>
<dbReference type="FunFam" id="3.40.50.300:FF:001328">
    <property type="entry name" value="Dynein heavy chain 6, axonemal"/>
    <property type="match status" value="1"/>
</dbReference>
<keyword evidence="14" id="KW-0206">Cytoskeleton</keyword>
<dbReference type="Gene3D" id="6.10.140.1060">
    <property type="match status" value="1"/>
</dbReference>
<evidence type="ECO:0000256" key="16">
    <source>
        <dbReference type="SAM" id="Coils"/>
    </source>
</evidence>
<feature type="domain" description="AAA+ ATPase" evidence="18">
    <location>
        <begin position="1492"/>
        <end position="1631"/>
    </location>
</feature>
<evidence type="ECO:0000256" key="13">
    <source>
        <dbReference type="ARBA" id="ARBA00023175"/>
    </source>
</evidence>
<dbReference type="Proteomes" id="UP000694844">
    <property type="component" value="Chromosome 8"/>
</dbReference>
<evidence type="ECO:0000256" key="10">
    <source>
        <dbReference type="ARBA" id="ARBA00023017"/>
    </source>
</evidence>
<dbReference type="Gene3D" id="1.20.140.100">
    <property type="entry name" value="Dynein heavy chain, N-terminal domain 2"/>
    <property type="match status" value="1"/>
</dbReference>
<feature type="compositionally biased region" description="Polar residues" evidence="17">
    <location>
        <begin position="201"/>
        <end position="224"/>
    </location>
</feature>
<sequence length="4302" mass="494143">MPYKPSHLGITISQPNEFETKYRPGVIQHLPPLSAREPAYSEKPKILERGSWTQAAPIKEKKHFRHVSDSIGNNYSPKARHLTASYIYETTKQISLSERPATSIERSVHSRSNSKDLTTEENFYLAPRQARTPSPIQRTHNEVDPRRKSFHALINLDTGKIIHPDSDFVLPEIPNGNGHLNSSYPEISLPPINGSRPKPQTAPSINQSDTGYSSYINGSNSLADSSLHKNGHGPDTGTVSVDETTDSGIPTSGYAPGMSQVDENSEQGDDENDSEVSVYEGHDDYTRAILKVEFPPFYFSTHGLSRPSTPTEEDQPRYYQLIEKAIEPGMVSQVETDTVQGIFELVPRPLRQALPSAKRRFLREMEEDRRSAIKKAILDYILLDPAEQERLGVPIPQKLSESAGRHRYPWHEMVNRTRDFMKNDLFITHPVMYTILYHFQTKYGDFRLINIPHLREVMPLTMENFYKNIKQSSKTAAEQLRYQWLPEVCEIVDSHRETVEQWMPQDSVQRMKKMDHFFNSIASLMSNLLRSCVISSIYDLVTLIEEYREGNRYEGEYTLFQGLALPTKIHIVHFFMQEDMEKVDVTFKPSFPNVCDFFCLIIDHMIISVKDLPRIEHLLFQSVEDLEISTIRSVIIEEELVEIAKERIRTVVMENSHGPNLYTSVYNPYKYLIAVETENKVKKFISKERPLREYRNEIEKLKKLISAVGSLPVTIPMHLFYLDCNHINQWLIKRARHLIDIMVTNICNMSRGFNKGICKQYDTIVKRVAQQAENTEELVQMQNYVENLKVGELLQLKDKQEVAGQNLMFLLDYTYLSSADISTNNTTFTWAEKIVPIITSTEKKLSKEHEIYSNKLKDKKKKFQEELDFTEKQVRMFQNKSNMNEAENFIQELEEIERKLEMFQEEKMKINREEMLLGQEVMTQYGQIQAITTAREPYEKLWRTAVKFHKEHDNWMNGPLLKVNAEVVDDEVQNLWKTAYKLTKQFAHPDFRGPKTAAIKIKTRLETFKIHMPLINALCNPGIKKRHWDMMNEKVGFNMTPSEETPLQEILKLELDKYLDVLQEISSQASKEFALEKALEKMKSDWENIHFSFVPYKDTGISILSSPEDIQVLLDDHIVKTTTMKGSPFIEPFEAAVNEWDGLLHRIKNILESWLKVQAAWLYLEPIFGSQDIRNQIPVEGKMFEEVDEHWKTIMKNAVKDTKALVVVSQDQMLEKLQHSESMLDDIQRGLNDYLEKKRLFFPRFFFLSNDELLEILSETKDPLRVQPHLKKCFEGIAQLTFTPDTIITGMESAEKEVVQFSKTIAPKEARGLVEKWLLQVEEVMKMSLMEVMKKAVKEYPTIPRKDWVVKWPGQVVLAASQIHWTSEVTQSITSGFMGPYLAKSNKQIDEVVALVRGSLSKMARITLEALIVIDVHARDVVTHLNDVQTRSMNDFSWISQLRYYFIQELVQVKMITTTVAYAYEYLGNTGRLVITPLTDRCYRTLMGALLLNLGGAPEGPAGTGKTETSKDLAKAVAKQCVVFNCSDGLDYKAMGKFFKGLAQSGAWACFDEFNRIELEVLSVIAQQVQTIQRAIAEQVQMFMFEGTNIRLDPTCTIFITMNPGYAGRAELPDNLKVLFRTVAMMVPDYAMIAEISLYSMGFVDARSMSTKIVATYRLCSEQLSSQHHYDYGMRAVKSVLTAAGNLKLKYPEQREEVLVLKSINDVNLPKFLSHDIPLFQGIISDLFPGVDLPEADYGHLEEALIEHITKRKLQPSRWFIEKIIQIYDMILVRHGLMIVGDPLGGKTSAFQILAEALRVMHDKGLMEENKVMYSIINPKAITMGQLYGRFDPVSHEWFDGVLANTFREHAANTSPDRKWIIFDGPVDAVWIENMNTVLDDNKKLCLMSGEIIQMNNTQNMIFEAMDLEQASPATVSRCGMIYMDPLQLGCDALIKSWMEYELPSNLTWEQRDTIKMLFDWMLEPCLNFVSKYCKCLLTCHPMHLTKSMLNLYSCMMEDVRKLGMEDDEEEEEAFMEDEDEDGAGSDSEGEGSKEKSLTDQKIIEERTAMLVAYFFFSMVWSVGATLDVNSRTKFDEFFKGLCDMDGTTAKYPRAANRISKPKDLKFANNLKIPKNGSVYEFVYLRKQYGSWYKWSNLISPLNIDEKAKEVKKDRDLRIMINELIINTVETEKQKYFLERFLMQDKPLLFVGPTGTGKSAITNSYLLQLPKDKYIISNINFSAQTSANQTQDIIFSKLDRRKKGVYGPTLGKKLMVFVDDLNMPAKEKYGAQPPIEILRQWIDQGYWFDRKDTSVLELVDIVMVSAMGPPGGGRNNVTSRFLRHFNIVSIESFDEETMKNIFSPIIEWHFRSFENSLRKFSRIILTSTLEIYNSAIANFLPTPSRSHYVFNLRDFARVVQGVLLLKPGVVAEGSTENGQKIVRLWVHEVYRVFYDRLINEEDREMFYKMVKTCVESQFKEKMNTLFSHIMADPTKGVMDDDIRSLMFGDYLSKGKEEKFYDEILNLNDLKEAIEMYLEEYNMMFKAPMNLVMFRFAIEHISRISRVLKQPNGHCLLVGIGGSGRQSSSRLAAFMSDFELFQIEITKNYTISEWRDDLRRLMRRAGDEGTSMVFLFGDHQIKDESFLEDINMILNTGDIPNLYDNEERLEIIEKMQQLAIQQNLQMEMTPLNMYNMFIERIRRNLHVVLAFSPIGDNFRNRIRMFPSLINCCTIDWFKPWPEDALELVANKFLEDVEMSDEVRTQTIFMCKHFHQSVRMLSERYYETMRRRNYVTPTSYLELIKTFKSLLDHKRMEILTLKNRYIVGLEKLEFSESQVNVMQQELVDLQPKLIQTSKETAELIEFISKESIEVEAVKKVVEADEVVANNAAMDAKAIKDECEAKLAIAMPALNAAISALDTLKQNDISLVKAMANPPNGVKLVMEAVCIMKGIKPDNKVDANGRKMEDYWPAAKRMLGDIKFLDSLKEYDKDNIAMPVMKKIRDKYISNPDFEPNLIRNVSSACEGLCKWIRAMDVYDSVIKVVGPKRRSLEEAEATLATQMARLHEKQAELQAITDKLNALKDQLKTKEEEKVNLEENIELTKVKIERAEKLISGLGGEKDRWTNNVKDLSETYDNIVGDVLLSASVVAYLGPFILDYRQECLKEWYSMCAERNIPLSEHFSLYTTLGDPVKIRDWQIAGLPVDNYSVENAIIVMSANRWPLMIDPQGQANKWVKNMEKSNKLEVVKMSDVNFSRNLENCIQFGNPCLLENVGEELDPILEPILLKQTFKQNNMEYIRVGDHIIEYSKDFKLYITTRLRNPHYLPEVSVKVTLLNFMITLLGLEDQLLGIVAAKEKPDLEEKKNLLIIESARNKRQLKEIEDKILEVLSTSQGNILEDETAIEILSSSKILSEEISEKQLVATKTEAAIDDVRNGYKPVAKHGSVLFFVISDLANIDPMYQYSLTWFINLYLQSIVNSAPSQALEERIHNLNHHFTYSIYKNVCRSLFEKDKLLFSFLLCIGIAKQKTMPNSTKGGEINDRDWRFLLTGGVALENPFPNPAADWLPDKSWGEIVRASDLPPFKGFMEHFRKNLNAWKKIYDSTSPHSEPLVAPWNESLNRLEELIVLRCLRPDKMVPAVQNFIVERMSQQYIEPPTFDLSLSYEDSQYFSPLVFLLSPGADPMAGLYRFAEEKDVGVIPPLPSSQAQMTLDSSERKITSLLGVTHPSEDHARSGSKGLQTISLGQGQGPIAEKMIMEAVADGTWVVLQNCHLAASWLGELERICETVITDANITKPNFRLWLTSYPSPDFPVSVLQNGVKMTNEPPKGLRANLLRSYLNDPISDPAFFSQCNKPPVFEKLLFGLCFFHALVQERRKFGPLGWNIPYEFNESDLRISVRQLQMFINDYEKPPLEALSYLTGQCNYGGRVTDDSDRRLITSLLEIFYNDKIIFDDSYKFSPSGLYFAPPKGTYDQYVEYIRKLPLIPHPEVFGLHENADISKDQHETQQLFDGILLTLPRQRNLPLTKTSGGGKSSQEMIEELASDILTKIPADFNLEECQNKFPVRYEESMNTVLNQELIRFNRLTSVIRHSLQDIRKAIKGVIVMSSELEDVFDSMMVGKVPAMWQAKSYPSLKPLGSYITDLLTRLAFFKEWIYGGTPSVFWISGFYFTQSFLTGVLQNYARKYKVPIDYLGFEYQVTDYEKSMASRPQTQGYGATANGAYVRGLFVEGARWCRKKKTLAESLPKVLYDLLPIIMLRPGEKSKFEDFPTYSCPVYKTSSRRGTLSTTGHSTNFVMTILLPSDQPESHWINRGVACLCQLDN</sequence>
<dbReference type="Pfam" id="PF12781">
    <property type="entry name" value="AAA_9"/>
    <property type="match status" value="1"/>
</dbReference>
<dbReference type="Pfam" id="PF12780">
    <property type="entry name" value="AAA_8"/>
    <property type="match status" value="1"/>
</dbReference>
<dbReference type="FunFam" id="3.40.50.300:FF:002141">
    <property type="entry name" value="Dynein heavy chain"/>
    <property type="match status" value="1"/>
</dbReference>
<evidence type="ECO:0000256" key="4">
    <source>
        <dbReference type="ARBA" id="ARBA00022490"/>
    </source>
</evidence>
<dbReference type="GO" id="GO:0031514">
    <property type="term" value="C:motile cilium"/>
    <property type="evidence" value="ECO:0007669"/>
    <property type="project" value="UniProtKB-SubCell"/>
</dbReference>
<dbReference type="FunFam" id="1.20.920.30:FF:000002">
    <property type="entry name" value="Dynein axonemal heavy chain 3"/>
    <property type="match status" value="1"/>
</dbReference>
<dbReference type="FunFam" id="1.10.8.710:FF:000004">
    <property type="entry name" value="Dynein axonemal heavy chain 6"/>
    <property type="match status" value="1"/>
</dbReference>
<dbReference type="FunFam" id="1.10.8.720:FF:000001">
    <property type="entry name" value="dynein heavy chain 7, axonemal"/>
    <property type="match status" value="1"/>
</dbReference>
<keyword evidence="13" id="KW-0505">Motor protein</keyword>
<reference evidence="20 21" key="1">
    <citation type="submission" date="2025-04" db="UniProtKB">
        <authorList>
            <consortium name="RefSeq"/>
        </authorList>
    </citation>
    <scope>IDENTIFICATION</scope>
    <source>
        <tissue evidence="20 21">Whole sample</tissue>
    </source>
</reference>
<dbReference type="InterPro" id="IPR041589">
    <property type="entry name" value="DNAH3_AAA_lid_1"/>
</dbReference>
<dbReference type="Gene3D" id="1.20.920.30">
    <property type="match status" value="1"/>
</dbReference>
<dbReference type="InterPro" id="IPR043157">
    <property type="entry name" value="Dynein_AAA1S"/>
</dbReference>
<keyword evidence="7" id="KW-0547">Nucleotide-binding</keyword>
<dbReference type="SMART" id="SM00382">
    <property type="entry name" value="AAA"/>
    <property type="match status" value="2"/>
</dbReference>
<evidence type="ECO:0000256" key="9">
    <source>
        <dbReference type="ARBA" id="ARBA00022846"/>
    </source>
</evidence>
<dbReference type="Gene3D" id="3.10.490.20">
    <property type="match status" value="1"/>
</dbReference>
<dbReference type="FunFam" id="3.40.50.300:FF:000044">
    <property type="entry name" value="Dynein heavy chain 5, axonemal"/>
    <property type="match status" value="1"/>
</dbReference>
<dbReference type="FunFam" id="1.20.58.1120:FF:000005">
    <property type="entry name" value="Dynein, axonemal, heavy chain 12"/>
    <property type="match status" value="1"/>
</dbReference>
<dbReference type="InterPro" id="IPR043160">
    <property type="entry name" value="Dynein_C_barrel"/>
</dbReference>
<evidence type="ECO:0000313" key="19">
    <source>
        <dbReference type="Proteomes" id="UP000694844"/>
    </source>
</evidence>
<dbReference type="Gene3D" id="3.40.50.300">
    <property type="entry name" value="P-loop containing nucleotide triphosphate hydrolases"/>
    <property type="match status" value="5"/>
</dbReference>
<dbReference type="Gene3D" id="1.10.8.720">
    <property type="entry name" value="Region D6 of dynein motor"/>
    <property type="match status" value="1"/>
</dbReference>
<dbReference type="InterPro" id="IPR003593">
    <property type="entry name" value="AAA+_ATPase"/>
</dbReference>
<dbReference type="FunFam" id="1.20.920.20:FF:000006">
    <property type="entry name" value="Dynein, axonemal, heavy chain 6"/>
    <property type="match status" value="1"/>
</dbReference>
<dbReference type="Pfam" id="PF12777">
    <property type="entry name" value="MT"/>
    <property type="match status" value="1"/>
</dbReference>
<feature type="region of interest" description="Disordered" evidence="17">
    <location>
        <begin position="2006"/>
        <end position="2039"/>
    </location>
</feature>
<dbReference type="InterPro" id="IPR035706">
    <property type="entry name" value="AAA_9"/>
</dbReference>
<name>A0A8B8B5S4_CRAVI</name>
<dbReference type="FunFam" id="3.10.490.20:FF:000001">
    <property type="entry name" value="dynein heavy chain 7, axonemal"/>
    <property type="match status" value="1"/>
</dbReference>
<dbReference type="GO" id="GO:0045505">
    <property type="term" value="F:dynein intermediate chain binding"/>
    <property type="evidence" value="ECO:0007669"/>
    <property type="project" value="InterPro"/>
</dbReference>
<keyword evidence="15" id="KW-0966">Cell projection</keyword>
<dbReference type="Gene3D" id="1.20.58.1120">
    <property type="match status" value="1"/>
</dbReference>
<keyword evidence="6" id="KW-0677">Repeat</keyword>
<dbReference type="Pfam" id="PF03028">
    <property type="entry name" value="Dynein_heavy"/>
    <property type="match status" value="1"/>
</dbReference>
<evidence type="ECO:0000313" key="21">
    <source>
        <dbReference type="RefSeq" id="XP_022298049.1"/>
    </source>
</evidence>
<dbReference type="Gene3D" id="1.10.472.130">
    <property type="match status" value="1"/>
</dbReference>
<evidence type="ECO:0000256" key="6">
    <source>
        <dbReference type="ARBA" id="ARBA00022737"/>
    </source>
</evidence>